<evidence type="ECO:0000256" key="4">
    <source>
        <dbReference type="ARBA" id="ARBA00022692"/>
    </source>
</evidence>
<dbReference type="OrthoDB" id="9806302at2"/>
<dbReference type="CDD" id="cd13134">
    <property type="entry name" value="MATE_like_8"/>
    <property type="match status" value="1"/>
</dbReference>
<evidence type="ECO:0000256" key="7">
    <source>
        <dbReference type="SAM" id="Phobius"/>
    </source>
</evidence>
<sequence>MNKKEVCMLGYLSPTHSDKKLLLLSWPILVELFLRVIIGNINVFMISGYSEPAVAAVSSSNQLINLTVFIYGFVTVGTQIIIAQLIGAKEHHKINKVIQTGLFGAFIMGILISLTFIFFSKQLLSFMNLPTDIVEIGQGYLQFFGGSLIVSALTAVVIAVLRSHGQTKPALIIPLVSTILAVIGNYLALFSPFGFPHLGVNGLGLSSAIANTIGLIISFYLLNSCIGYNVAKHNPFNISKKYLGTIFKLGLPSSGESLSYQASQIVVTIIVATLGPTYLIAKSYVQTITQFVYITANAIAQGNQIMVGRFVGAKEYEHAFNRAKRSAVLGTLITILLSFIVYLFAEPFMSIFTSNQEIIEISKVILLIDIALETGRSVNMILVSALNAAGDVKFPLICSLIALWVISLPFSYLLAIVVKWGLVGVWLAYTIDEGLRSIAMIKRWHSGHWRNKNVVS</sequence>
<dbReference type="Proteomes" id="UP000297725">
    <property type="component" value="Unassembled WGS sequence"/>
</dbReference>
<evidence type="ECO:0000313" key="9">
    <source>
        <dbReference type="EMBL" id="TFZ40542.1"/>
    </source>
</evidence>
<dbReference type="AlphaFoldDB" id="A0A4Z0D6M7"/>
<keyword evidence="2" id="KW-0813">Transport</keyword>
<dbReference type="PANTHER" id="PTHR42925:SF1">
    <property type="entry name" value="VIRULENCE FACTOR MVIN"/>
    <property type="match status" value="1"/>
</dbReference>
<evidence type="ECO:0000256" key="1">
    <source>
        <dbReference type="ARBA" id="ARBA00004651"/>
    </source>
</evidence>
<dbReference type="EMBL" id="SRHU01000024">
    <property type="protein sequence ID" value="TFZ40542.1"/>
    <property type="molecule type" value="Genomic_DNA"/>
</dbReference>
<dbReference type="InterPro" id="IPR047135">
    <property type="entry name" value="YsiQ"/>
</dbReference>
<dbReference type="GO" id="GO:0042910">
    <property type="term" value="F:xenobiotic transmembrane transporter activity"/>
    <property type="evidence" value="ECO:0007669"/>
    <property type="project" value="InterPro"/>
</dbReference>
<protein>
    <submittedName>
        <fullName evidence="8">MATE family efflux transporter</fullName>
    </submittedName>
</protein>
<dbReference type="InterPro" id="IPR002528">
    <property type="entry name" value="MATE_fam"/>
</dbReference>
<dbReference type="EMBL" id="CP038865">
    <property type="protein sequence ID" value="QCA28650.1"/>
    <property type="molecule type" value="Genomic_DNA"/>
</dbReference>
<keyword evidence="3" id="KW-1003">Cell membrane</keyword>
<proteinExistence type="predicted"/>
<dbReference type="Proteomes" id="UP000296883">
    <property type="component" value="Chromosome"/>
</dbReference>
<evidence type="ECO:0000256" key="5">
    <source>
        <dbReference type="ARBA" id="ARBA00022989"/>
    </source>
</evidence>
<evidence type="ECO:0000313" key="11">
    <source>
        <dbReference type="Proteomes" id="UP000297725"/>
    </source>
</evidence>
<keyword evidence="4 7" id="KW-0812">Transmembrane</keyword>
<feature type="transmembrane region" description="Helical" evidence="7">
    <location>
        <begin position="170"/>
        <end position="188"/>
    </location>
</feature>
<gene>
    <name evidence="9" type="ORF">E4031_07080</name>
    <name evidence="8" type="ORF">E4Z98_04695</name>
</gene>
<accession>A0A4Z0D6M7</accession>
<keyword evidence="5 7" id="KW-1133">Transmembrane helix</keyword>
<dbReference type="GO" id="GO:0005886">
    <property type="term" value="C:plasma membrane"/>
    <property type="evidence" value="ECO:0007669"/>
    <property type="project" value="UniProtKB-SubCell"/>
</dbReference>
<dbReference type="NCBIfam" id="TIGR00797">
    <property type="entry name" value="matE"/>
    <property type="match status" value="1"/>
</dbReference>
<feature type="transmembrane region" description="Helical" evidence="7">
    <location>
        <begin position="139"/>
        <end position="161"/>
    </location>
</feature>
<reference evidence="9 11" key="1">
    <citation type="submission" date="2019-03" db="EMBL/GenBank/DDBJ databases">
        <title>Vagococcus sp. was isolated fron gut of Carduelis flavirostris.</title>
        <authorList>
            <person name="Ge Y."/>
        </authorList>
    </citation>
    <scope>NUCLEOTIDE SEQUENCE [LARGE SCALE GENOMIC DNA]</scope>
    <source>
        <strain evidence="9 11">CF-210</strain>
    </source>
</reference>
<feature type="transmembrane region" description="Helical" evidence="7">
    <location>
        <begin position="327"/>
        <end position="345"/>
    </location>
</feature>
<name>A0A4Z0D6M7_9ENTE</name>
<feature type="transmembrane region" description="Helical" evidence="7">
    <location>
        <begin position="100"/>
        <end position="119"/>
    </location>
</feature>
<dbReference type="GO" id="GO:0015297">
    <property type="term" value="F:antiporter activity"/>
    <property type="evidence" value="ECO:0007669"/>
    <property type="project" value="InterPro"/>
</dbReference>
<organism evidence="8 10">
    <name type="scientific">Vagococcus xieshaowenii</name>
    <dbReference type="NCBI Taxonomy" id="2562451"/>
    <lineage>
        <taxon>Bacteria</taxon>
        <taxon>Bacillati</taxon>
        <taxon>Bacillota</taxon>
        <taxon>Bacilli</taxon>
        <taxon>Lactobacillales</taxon>
        <taxon>Enterococcaceae</taxon>
        <taxon>Vagococcus</taxon>
    </lineage>
</organism>
<dbReference type="InterPro" id="IPR048279">
    <property type="entry name" value="MdtK-like"/>
</dbReference>
<dbReference type="Pfam" id="PF01554">
    <property type="entry name" value="MatE"/>
    <property type="match status" value="2"/>
</dbReference>
<dbReference type="RefSeq" id="WP_135254748.1">
    <property type="nucleotide sequence ID" value="NZ_CP038865.1"/>
</dbReference>
<evidence type="ECO:0000256" key="2">
    <source>
        <dbReference type="ARBA" id="ARBA00022448"/>
    </source>
</evidence>
<accession>A0A7Z1Y9U0</accession>
<feature type="transmembrane region" description="Helical" evidence="7">
    <location>
        <begin position="66"/>
        <end position="88"/>
    </location>
</feature>
<dbReference type="PANTHER" id="PTHR42925">
    <property type="entry name" value="MULTIDRUG AND TOXIN EFFLUX PROTEIN MATE FAMILY"/>
    <property type="match status" value="1"/>
</dbReference>
<dbReference type="KEGG" id="vac:E4Z98_04695"/>
<keyword evidence="6 7" id="KW-0472">Membrane</keyword>
<keyword evidence="10" id="KW-1185">Reference proteome</keyword>
<comment type="subcellular location">
    <subcellularLocation>
        <location evidence="1">Cell membrane</location>
        <topology evidence="1">Multi-pass membrane protein</topology>
    </subcellularLocation>
</comment>
<dbReference type="PIRSF" id="PIRSF006603">
    <property type="entry name" value="DinF"/>
    <property type="match status" value="1"/>
</dbReference>
<evidence type="ECO:0000313" key="10">
    <source>
        <dbReference type="Proteomes" id="UP000296883"/>
    </source>
</evidence>
<feature type="transmembrane region" description="Helical" evidence="7">
    <location>
        <begin position="401"/>
        <end position="429"/>
    </location>
</feature>
<evidence type="ECO:0000256" key="3">
    <source>
        <dbReference type="ARBA" id="ARBA00022475"/>
    </source>
</evidence>
<feature type="transmembrane region" description="Helical" evidence="7">
    <location>
        <begin position="208"/>
        <end position="231"/>
    </location>
</feature>
<reference evidence="8 10" key="2">
    <citation type="journal article" date="2020" name="Int. J. Syst. Evol. Microbiol.">
        <title>Vagococcus xieshaowenii sp. nov., isolated from snow finch (Montifringilla taczanowskii) cloacal content.</title>
        <authorList>
            <person name="Ge Y."/>
            <person name="Yang J."/>
            <person name="Lai X.H."/>
            <person name="Zhang G."/>
            <person name="Jin D."/>
            <person name="Lu S."/>
            <person name="Wang B."/>
            <person name="Huang Y."/>
            <person name="Huang Y."/>
            <person name="Ren Z."/>
            <person name="Zhang X."/>
            <person name="Xu J."/>
        </authorList>
    </citation>
    <scope>NUCLEOTIDE SEQUENCE [LARGE SCALE GENOMIC DNA]</scope>
    <source>
        <strain evidence="8">Personal::cf-49</strain>
        <strain evidence="10">personal::cf-49</strain>
    </source>
</reference>
<evidence type="ECO:0000313" key="8">
    <source>
        <dbReference type="EMBL" id="QCA28650.1"/>
    </source>
</evidence>
<feature type="transmembrane region" description="Helical" evidence="7">
    <location>
        <begin position="21"/>
        <end position="46"/>
    </location>
</feature>
<evidence type="ECO:0000256" key="6">
    <source>
        <dbReference type="ARBA" id="ARBA00023136"/>
    </source>
</evidence>